<comment type="caution">
    <text evidence="2">The sequence shown here is derived from an EMBL/GenBank/DDBJ whole genome shotgun (WGS) entry which is preliminary data.</text>
</comment>
<evidence type="ECO:0000256" key="1">
    <source>
        <dbReference type="SAM" id="MobiDB-lite"/>
    </source>
</evidence>
<dbReference type="Proteomes" id="UP001157418">
    <property type="component" value="Unassembled WGS sequence"/>
</dbReference>
<gene>
    <name evidence="2" type="ORF">LVIROSA_LOCUS2209</name>
</gene>
<name>A0AAU9LL29_9ASTR</name>
<feature type="compositionally biased region" description="Polar residues" evidence="1">
    <location>
        <begin position="85"/>
        <end position="96"/>
    </location>
</feature>
<evidence type="ECO:0000313" key="2">
    <source>
        <dbReference type="EMBL" id="CAH1414287.1"/>
    </source>
</evidence>
<feature type="compositionally biased region" description="Low complexity" evidence="1">
    <location>
        <begin position="22"/>
        <end position="31"/>
    </location>
</feature>
<dbReference type="EMBL" id="CAKMRJ010000001">
    <property type="protein sequence ID" value="CAH1414287.1"/>
    <property type="molecule type" value="Genomic_DNA"/>
</dbReference>
<accession>A0AAU9LL29</accession>
<protein>
    <submittedName>
        <fullName evidence="2">Uncharacterized protein</fullName>
    </submittedName>
</protein>
<dbReference type="AlphaFoldDB" id="A0AAU9LL29"/>
<feature type="region of interest" description="Disordered" evidence="1">
    <location>
        <begin position="1"/>
        <end position="47"/>
    </location>
</feature>
<feature type="region of interest" description="Disordered" evidence="1">
    <location>
        <begin position="66"/>
        <end position="96"/>
    </location>
</feature>
<organism evidence="2 3">
    <name type="scientific">Lactuca virosa</name>
    <dbReference type="NCBI Taxonomy" id="75947"/>
    <lineage>
        <taxon>Eukaryota</taxon>
        <taxon>Viridiplantae</taxon>
        <taxon>Streptophyta</taxon>
        <taxon>Embryophyta</taxon>
        <taxon>Tracheophyta</taxon>
        <taxon>Spermatophyta</taxon>
        <taxon>Magnoliopsida</taxon>
        <taxon>eudicotyledons</taxon>
        <taxon>Gunneridae</taxon>
        <taxon>Pentapetalae</taxon>
        <taxon>asterids</taxon>
        <taxon>campanulids</taxon>
        <taxon>Asterales</taxon>
        <taxon>Asteraceae</taxon>
        <taxon>Cichorioideae</taxon>
        <taxon>Cichorieae</taxon>
        <taxon>Lactucinae</taxon>
        <taxon>Lactuca</taxon>
    </lineage>
</organism>
<evidence type="ECO:0000313" key="3">
    <source>
        <dbReference type="Proteomes" id="UP001157418"/>
    </source>
</evidence>
<sequence length="96" mass="10257">MTLPPSKRPSHRTLSPPPPQVASPTSASPDADSSRCPPPILKGIGSTDGIRSRWLAYGHRGYIARSRQRRYSQVSGATSHVHANAGSSNQTNSHAM</sequence>
<proteinExistence type="predicted"/>
<keyword evidence="3" id="KW-1185">Reference proteome</keyword>
<reference evidence="2 3" key="1">
    <citation type="submission" date="2022-01" db="EMBL/GenBank/DDBJ databases">
        <authorList>
            <person name="Xiong W."/>
            <person name="Schranz E."/>
        </authorList>
    </citation>
    <scope>NUCLEOTIDE SEQUENCE [LARGE SCALE GENOMIC DNA]</scope>
</reference>